<dbReference type="Gene3D" id="1.10.357.10">
    <property type="entry name" value="Tetracycline Repressor, domain 2"/>
    <property type="match status" value="1"/>
</dbReference>
<evidence type="ECO:0000256" key="1">
    <source>
        <dbReference type="ARBA" id="ARBA00023125"/>
    </source>
</evidence>
<proteinExistence type="predicted"/>
<dbReference type="InterPro" id="IPR036271">
    <property type="entry name" value="Tet_transcr_reg_TetR-rel_C_sf"/>
</dbReference>
<dbReference type="GO" id="GO:0003677">
    <property type="term" value="F:DNA binding"/>
    <property type="evidence" value="ECO:0007669"/>
    <property type="project" value="UniProtKB-UniRule"/>
</dbReference>
<protein>
    <submittedName>
        <fullName evidence="4">Transcriptional regulator, TetR family</fullName>
    </submittedName>
</protein>
<dbReference type="InterPro" id="IPR001647">
    <property type="entry name" value="HTH_TetR"/>
</dbReference>
<organism evidence="4 5">
    <name type="scientific">Alkaliphilus peptidifermentans DSM 18978</name>
    <dbReference type="NCBI Taxonomy" id="1120976"/>
    <lineage>
        <taxon>Bacteria</taxon>
        <taxon>Bacillati</taxon>
        <taxon>Bacillota</taxon>
        <taxon>Clostridia</taxon>
        <taxon>Peptostreptococcales</taxon>
        <taxon>Natronincolaceae</taxon>
        <taxon>Alkaliphilus</taxon>
    </lineage>
</organism>
<keyword evidence="5" id="KW-1185">Reference proteome</keyword>
<keyword evidence="1 2" id="KW-0238">DNA-binding</keyword>
<dbReference type="SUPFAM" id="SSF46689">
    <property type="entry name" value="Homeodomain-like"/>
    <property type="match status" value="1"/>
</dbReference>
<dbReference type="Proteomes" id="UP000198636">
    <property type="component" value="Unassembled WGS sequence"/>
</dbReference>
<dbReference type="PROSITE" id="PS50977">
    <property type="entry name" value="HTH_TETR_2"/>
    <property type="match status" value="1"/>
</dbReference>
<dbReference type="PANTHER" id="PTHR43479:SF11">
    <property type="entry name" value="ACREF_ENVCD OPERON REPRESSOR-RELATED"/>
    <property type="match status" value="1"/>
</dbReference>
<name>A0A1G5KV11_9FIRM</name>
<feature type="DNA-binding region" description="H-T-H motif" evidence="2">
    <location>
        <begin position="37"/>
        <end position="56"/>
    </location>
</feature>
<reference evidence="4 5" key="1">
    <citation type="submission" date="2016-10" db="EMBL/GenBank/DDBJ databases">
        <authorList>
            <person name="de Groot N.N."/>
        </authorList>
    </citation>
    <scope>NUCLEOTIDE SEQUENCE [LARGE SCALE GENOMIC DNA]</scope>
    <source>
        <strain evidence="4 5">DSM 18978</strain>
    </source>
</reference>
<sequence>MNKEKISNRKLKSMETKKKIYDTAALLFRNEGFENVTVDTIVETAGISKGAFYVHYPSKNTLIAQLIADNVKNTDINYKLYLDGIPEGTSASHILISLAGNIADFIASNIGYDVMKILYEILLTKNVDGDAVISYNRDLYIMFNEVIKRGIQQGEFTSSIDSDTITTHCILAIRGLTYEWCIRYPDFDYKEHVLKHFEMLLDGIKVKN</sequence>
<evidence type="ECO:0000259" key="3">
    <source>
        <dbReference type="PROSITE" id="PS50977"/>
    </source>
</evidence>
<dbReference type="AlphaFoldDB" id="A0A1G5KV11"/>
<feature type="domain" description="HTH tetR-type" evidence="3">
    <location>
        <begin position="14"/>
        <end position="74"/>
    </location>
</feature>
<dbReference type="RefSeq" id="WP_091546732.1">
    <property type="nucleotide sequence ID" value="NZ_FMUS01000031.1"/>
</dbReference>
<accession>A0A1G5KV11</accession>
<evidence type="ECO:0000313" key="5">
    <source>
        <dbReference type="Proteomes" id="UP000198636"/>
    </source>
</evidence>
<gene>
    <name evidence="4" type="ORF">SAMN03080606_03769</name>
</gene>
<dbReference type="EMBL" id="FMUS01000031">
    <property type="protein sequence ID" value="SCZ03978.1"/>
    <property type="molecule type" value="Genomic_DNA"/>
</dbReference>
<dbReference type="STRING" id="1120976.SAMN03080606_03769"/>
<dbReference type="InterPro" id="IPR009057">
    <property type="entry name" value="Homeodomain-like_sf"/>
</dbReference>
<dbReference type="Pfam" id="PF00440">
    <property type="entry name" value="TetR_N"/>
    <property type="match status" value="1"/>
</dbReference>
<dbReference type="SUPFAM" id="SSF48498">
    <property type="entry name" value="Tetracyclin repressor-like, C-terminal domain"/>
    <property type="match status" value="1"/>
</dbReference>
<dbReference type="PANTHER" id="PTHR43479">
    <property type="entry name" value="ACREF/ENVCD OPERON REPRESSOR-RELATED"/>
    <property type="match status" value="1"/>
</dbReference>
<dbReference type="PRINTS" id="PR00455">
    <property type="entry name" value="HTHTETR"/>
</dbReference>
<evidence type="ECO:0000256" key="2">
    <source>
        <dbReference type="PROSITE-ProRule" id="PRU00335"/>
    </source>
</evidence>
<dbReference type="InterPro" id="IPR050624">
    <property type="entry name" value="HTH-type_Tx_Regulator"/>
</dbReference>
<evidence type="ECO:0000313" key="4">
    <source>
        <dbReference type="EMBL" id="SCZ03978.1"/>
    </source>
</evidence>
<dbReference type="OrthoDB" id="494991at2"/>